<dbReference type="PATRIC" id="fig|277988.4.peg.405"/>
<reference evidence="1 6" key="2">
    <citation type="submission" date="2016-04" db="EMBL/GenBank/DDBJ databases">
        <title>Complete genome sequence of Thermococcus thioreducens type strain OGL-20P.</title>
        <authorList>
            <person name="Oger P.M."/>
        </authorList>
    </citation>
    <scope>NUCLEOTIDE SEQUENCE [LARGE SCALE GENOMIC DNA]</scope>
    <source>
        <strain evidence="1 6">OGL-20P</strain>
    </source>
</reference>
<dbReference type="RefSeq" id="WP_055428663.1">
    <property type="nucleotide sequence ID" value="NZ_CP015105.1"/>
</dbReference>
<reference evidence="2 4" key="1">
    <citation type="submission" date="2015-08" db="EMBL/GenBank/DDBJ databases">
        <title>Thermococcus thioreducens DSM 14981 genome sequencing.</title>
        <authorList>
            <person name="Hong S.-J."/>
            <person name="Kim M.-C."/>
            <person name="Shin J.-H."/>
        </authorList>
    </citation>
    <scope>NUCLEOTIDE SEQUENCE [LARGE SCALE GENOMIC DNA]</scope>
    <source>
        <strain evidence="2 4">DSM 14981</strain>
    </source>
</reference>
<evidence type="ECO:0000313" key="1">
    <source>
        <dbReference type="EMBL" id="ASJ12271.1"/>
    </source>
</evidence>
<organism evidence="2 4">
    <name type="scientific">Thermococcus thioreducens</name>
    <dbReference type="NCBI Taxonomy" id="277988"/>
    <lineage>
        <taxon>Archaea</taxon>
        <taxon>Methanobacteriati</taxon>
        <taxon>Methanobacteriota</taxon>
        <taxon>Thermococci</taxon>
        <taxon>Thermococcales</taxon>
        <taxon>Thermococcaceae</taxon>
        <taxon>Thermococcus</taxon>
    </lineage>
</organism>
<dbReference type="PANTHER" id="PTHR39662">
    <property type="entry name" value="DUF354 DOMAIN-CONTAINING PROTEIN-RELATED"/>
    <property type="match status" value="1"/>
</dbReference>
<evidence type="ECO:0000313" key="6">
    <source>
        <dbReference type="Proteomes" id="UP000250136"/>
    </source>
</evidence>
<evidence type="ECO:0000313" key="5">
    <source>
        <dbReference type="Proteomes" id="UP000182125"/>
    </source>
</evidence>
<dbReference type="EMBL" id="CP015105">
    <property type="protein sequence ID" value="ASJ12271.1"/>
    <property type="molecule type" value="Genomic_DNA"/>
</dbReference>
<evidence type="ECO:0008006" key="7">
    <source>
        <dbReference type="Google" id="ProtNLM"/>
    </source>
</evidence>
<evidence type="ECO:0000313" key="3">
    <source>
        <dbReference type="EMBL" id="SEV93793.1"/>
    </source>
</evidence>
<protein>
    <recommendedName>
        <fullName evidence="7">DUF354 domain-containing protein</fullName>
    </recommendedName>
</protein>
<dbReference type="PANTHER" id="PTHR39662:SF1">
    <property type="entry name" value="DUF354 DOMAIN-CONTAINING PROTEIN"/>
    <property type="match status" value="1"/>
</dbReference>
<dbReference type="STRING" id="277988.SAMN05216170_0983"/>
<dbReference type="OrthoDB" id="185087at2157"/>
<gene>
    <name evidence="1" type="ORF">A3L14_04925</name>
    <name evidence="2" type="ORF">AMR53_01920</name>
    <name evidence="3" type="ORF">SAMN05216170_0983</name>
</gene>
<dbReference type="AlphaFoldDB" id="A0A0Q2M4R0"/>
<keyword evidence="6" id="KW-1185">Reference proteome</keyword>
<dbReference type="Proteomes" id="UP000182125">
    <property type="component" value="Unassembled WGS sequence"/>
</dbReference>
<sequence length="377" mass="42459">MKVWIDITNAPHVHFFKGIIKELEKAGHEILVTTREFDGLTGILDMFGVDYYVVGKHGGATLEGKLLASTERMYKLSKLIIEEKPDLAIYKHSAEAPRVAFGLQMPAIGFVDNETAVAQNKLILPYTTLLLYPTAIDAYELLRCGADPNGMRPVKGFSELAHLYGFLPSRSVLKELGVRPGEYLVMRTEPIKANYFNGPPKSVLEDVIPLLPEVPIVLFPRTEEQRERFERFDNVIMPERPVDSLSLLYYARLMIGAGGTMNREAIALGTPTISTYPGRLLAVTRWLVEKGLKFHSTDPVKVARMAERMMEMNGSYRAYIRSVVSGFENPMDVILREIETYEEFGTFVTIKVEEPSDTSNARGYVGLNNGRHKEEQH</sequence>
<dbReference type="InterPro" id="IPR007152">
    <property type="entry name" value="DUF354"/>
</dbReference>
<evidence type="ECO:0000313" key="4">
    <source>
        <dbReference type="Proteomes" id="UP000051862"/>
    </source>
</evidence>
<dbReference type="Proteomes" id="UP000250136">
    <property type="component" value="Chromosome"/>
</dbReference>
<reference evidence="3 5" key="3">
    <citation type="submission" date="2016-10" db="EMBL/GenBank/DDBJ databases">
        <authorList>
            <person name="de Groot N.N."/>
        </authorList>
    </citation>
    <scope>NUCLEOTIDE SEQUENCE [LARGE SCALE GENOMIC DNA]</scope>
    <source>
        <strain evidence="3 5">OGL-20</strain>
    </source>
</reference>
<dbReference type="PIRSF" id="PIRSF005357">
    <property type="entry name" value="UCP005357"/>
    <property type="match status" value="1"/>
</dbReference>
<dbReference type="Pfam" id="PF04007">
    <property type="entry name" value="DUF354"/>
    <property type="match status" value="1"/>
</dbReference>
<dbReference type="EMBL" id="FOIW01000001">
    <property type="protein sequence ID" value="SEV93793.1"/>
    <property type="molecule type" value="Genomic_DNA"/>
</dbReference>
<accession>A0A0Q2M4R0</accession>
<evidence type="ECO:0000313" key="2">
    <source>
        <dbReference type="EMBL" id="KQH83009.1"/>
    </source>
</evidence>
<dbReference type="Proteomes" id="UP000051862">
    <property type="component" value="Unassembled WGS sequence"/>
</dbReference>
<proteinExistence type="predicted"/>
<name>A0A0Q2M4R0_9EURY</name>
<dbReference type="KEGG" id="ttd:A3L14_04925"/>
<dbReference type="GeneID" id="33333741"/>
<dbReference type="EMBL" id="LIXN01000003">
    <property type="protein sequence ID" value="KQH83009.1"/>
    <property type="molecule type" value="Genomic_DNA"/>
</dbReference>
<dbReference type="SUPFAM" id="SSF53756">
    <property type="entry name" value="UDP-Glycosyltransferase/glycogen phosphorylase"/>
    <property type="match status" value="1"/>
</dbReference>